<name>A0A3P6S6B3_DIBLA</name>
<dbReference type="EMBL" id="UYRU01041789">
    <property type="protein sequence ID" value="VDK69846.1"/>
    <property type="molecule type" value="Genomic_DNA"/>
</dbReference>
<evidence type="ECO:0000313" key="2">
    <source>
        <dbReference type="EMBL" id="VDK69846.1"/>
    </source>
</evidence>
<reference evidence="2 3" key="1">
    <citation type="submission" date="2018-11" db="EMBL/GenBank/DDBJ databases">
        <authorList>
            <consortium name="Pathogen Informatics"/>
        </authorList>
    </citation>
    <scope>NUCLEOTIDE SEQUENCE [LARGE SCALE GENOMIC DNA]</scope>
</reference>
<sequence length="98" mass="11249">MAGRCKNYDPCEVKPKFVKKQLPAKCESKFLDIVRQACLLYDDYVDLATAVKQNLDELYGPTWHVVVGPTFASHIIHEKKAFAHIKCNNLSFLIFRYG</sequence>
<organism evidence="2 3">
    <name type="scientific">Dibothriocephalus latus</name>
    <name type="common">Fish tapeworm</name>
    <name type="synonym">Diphyllobothrium latum</name>
    <dbReference type="NCBI Taxonomy" id="60516"/>
    <lineage>
        <taxon>Eukaryota</taxon>
        <taxon>Metazoa</taxon>
        <taxon>Spiralia</taxon>
        <taxon>Lophotrochozoa</taxon>
        <taxon>Platyhelminthes</taxon>
        <taxon>Cestoda</taxon>
        <taxon>Eucestoda</taxon>
        <taxon>Diphyllobothriidea</taxon>
        <taxon>Diphyllobothriidae</taxon>
        <taxon>Dibothriocephalus</taxon>
    </lineage>
</organism>
<gene>
    <name evidence="2" type="ORF">DILT_LOCUS2192</name>
</gene>
<keyword evidence="1" id="KW-0963">Cytoplasm</keyword>
<dbReference type="PANTHER" id="PTHR11886:SF35">
    <property type="entry name" value="DYNEIN LIGHT CHAIN"/>
    <property type="match status" value="1"/>
</dbReference>
<dbReference type="AlphaFoldDB" id="A0A3P6S6B3"/>
<accession>A0A3P6S6B3</accession>
<keyword evidence="1" id="KW-0505">Motor protein</keyword>
<dbReference type="InterPro" id="IPR001372">
    <property type="entry name" value="Dynein_light_chain_typ-1/2"/>
</dbReference>
<evidence type="ECO:0000313" key="3">
    <source>
        <dbReference type="Proteomes" id="UP000281553"/>
    </source>
</evidence>
<dbReference type="OrthoDB" id="6506078at2759"/>
<dbReference type="Proteomes" id="UP000281553">
    <property type="component" value="Unassembled WGS sequence"/>
</dbReference>
<dbReference type="CDD" id="cd21450">
    <property type="entry name" value="DLC-like_DYNLL1-like"/>
    <property type="match status" value="1"/>
</dbReference>
<keyword evidence="1" id="KW-0493">Microtubule</keyword>
<evidence type="ECO:0000256" key="1">
    <source>
        <dbReference type="RuleBase" id="RU365010"/>
    </source>
</evidence>
<protein>
    <recommendedName>
        <fullName evidence="1">Dynein light chain</fullName>
    </recommendedName>
</protein>
<dbReference type="Gene3D" id="3.30.740.10">
    <property type="entry name" value="Protein Inhibitor Of Neuronal Nitric Oxide Synthase"/>
    <property type="match status" value="1"/>
</dbReference>
<dbReference type="InterPro" id="IPR037177">
    <property type="entry name" value="DLC_sf"/>
</dbReference>
<keyword evidence="1" id="KW-0243">Dynein</keyword>
<keyword evidence="1" id="KW-0206">Cytoskeleton</keyword>
<keyword evidence="3" id="KW-1185">Reference proteome</keyword>
<proteinExistence type="inferred from homology"/>
<dbReference type="PANTHER" id="PTHR11886">
    <property type="entry name" value="DYNEIN LIGHT CHAIN"/>
    <property type="match status" value="1"/>
</dbReference>
<dbReference type="GO" id="GO:0007017">
    <property type="term" value="P:microtubule-based process"/>
    <property type="evidence" value="ECO:0007669"/>
    <property type="project" value="InterPro"/>
</dbReference>
<dbReference type="GO" id="GO:0005874">
    <property type="term" value="C:microtubule"/>
    <property type="evidence" value="ECO:0007669"/>
    <property type="project" value="UniProtKB-KW"/>
</dbReference>
<dbReference type="GO" id="GO:0005868">
    <property type="term" value="C:cytoplasmic dynein complex"/>
    <property type="evidence" value="ECO:0007669"/>
    <property type="project" value="TreeGrafter"/>
</dbReference>
<dbReference type="SUPFAM" id="SSF54648">
    <property type="entry name" value="DLC"/>
    <property type="match status" value="1"/>
</dbReference>
<dbReference type="Pfam" id="PF01221">
    <property type="entry name" value="Dynein_light"/>
    <property type="match status" value="1"/>
</dbReference>
<comment type="similarity">
    <text evidence="1">Belongs to the dynein light chain family.</text>
</comment>
<comment type="subcellular location">
    <subcellularLocation>
        <location evidence="1">Cytoplasm</location>
        <location evidence="1">Cytoskeleton</location>
    </subcellularLocation>
</comment>
<dbReference type="GO" id="GO:0045505">
    <property type="term" value="F:dynein intermediate chain binding"/>
    <property type="evidence" value="ECO:0007669"/>
    <property type="project" value="TreeGrafter"/>
</dbReference>
<dbReference type="SMART" id="SM01375">
    <property type="entry name" value="Dynein_light"/>
    <property type="match status" value="1"/>
</dbReference>